<evidence type="ECO:0000313" key="2">
    <source>
        <dbReference type="Proteomes" id="UP000269396"/>
    </source>
</evidence>
<reference evidence="1 2" key="1">
    <citation type="submission" date="2018-11" db="EMBL/GenBank/DDBJ databases">
        <authorList>
            <consortium name="Pathogen Informatics"/>
        </authorList>
    </citation>
    <scope>NUCLEOTIDE SEQUENCE [LARGE SCALE GENOMIC DNA]</scope>
    <source>
        <strain>Denwood</strain>
        <strain evidence="2">Zambia</strain>
    </source>
</reference>
<gene>
    <name evidence="1" type="ORF">SMTD_LOCUS19654</name>
</gene>
<proteinExistence type="predicted"/>
<organism evidence="1 2">
    <name type="scientific">Schistosoma mattheei</name>
    <dbReference type="NCBI Taxonomy" id="31246"/>
    <lineage>
        <taxon>Eukaryota</taxon>
        <taxon>Metazoa</taxon>
        <taxon>Spiralia</taxon>
        <taxon>Lophotrochozoa</taxon>
        <taxon>Platyhelminthes</taxon>
        <taxon>Trematoda</taxon>
        <taxon>Digenea</taxon>
        <taxon>Strigeidida</taxon>
        <taxon>Schistosomatoidea</taxon>
        <taxon>Schistosomatidae</taxon>
        <taxon>Schistosoma</taxon>
    </lineage>
</organism>
<dbReference type="AlphaFoldDB" id="A0A183PZ68"/>
<sequence length="80" mass="9138">MYNIHNSIYSLSSSSELKTILVRARARVVRVFFSRTGKIFPISLSFSSSSSLSWIAARVVAVRRKFFRVTSLLFTVTFEL</sequence>
<evidence type="ECO:0000313" key="1">
    <source>
        <dbReference type="EMBL" id="VDP80412.1"/>
    </source>
</evidence>
<name>A0A183PZ68_9TREM</name>
<accession>A0A183PZ68</accession>
<dbReference type="Proteomes" id="UP000269396">
    <property type="component" value="Unassembled WGS sequence"/>
</dbReference>
<protein>
    <submittedName>
        <fullName evidence="1">Uncharacterized protein</fullName>
    </submittedName>
</protein>
<keyword evidence="2" id="KW-1185">Reference proteome</keyword>
<dbReference type="EMBL" id="UZAL01042743">
    <property type="protein sequence ID" value="VDP80412.1"/>
    <property type="molecule type" value="Genomic_DNA"/>
</dbReference>